<evidence type="ECO:0000256" key="1">
    <source>
        <dbReference type="SAM" id="MobiDB-lite"/>
    </source>
</evidence>
<protein>
    <submittedName>
        <fullName evidence="2">Uncharacterized protein</fullName>
    </submittedName>
</protein>
<feature type="compositionally biased region" description="Low complexity" evidence="1">
    <location>
        <begin position="113"/>
        <end position="131"/>
    </location>
</feature>
<proteinExistence type="predicted"/>
<gene>
    <name evidence="2" type="ORF">F2Q69_00005229</name>
</gene>
<dbReference type="Proteomes" id="UP000712600">
    <property type="component" value="Unassembled WGS sequence"/>
</dbReference>
<name>A0A8S9NZK0_BRACR</name>
<evidence type="ECO:0000313" key="3">
    <source>
        <dbReference type="Proteomes" id="UP000712600"/>
    </source>
</evidence>
<evidence type="ECO:0000313" key="2">
    <source>
        <dbReference type="EMBL" id="KAF3507441.1"/>
    </source>
</evidence>
<feature type="region of interest" description="Disordered" evidence="1">
    <location>
        <begin position="72"/>
        <end position="154"/>
    </location>
</feature>
<comment type="caution">
    <text evidence="2">The sequence shown here is derived from an EMBL/GenBank/DDBJ whole genome shotgun (WGS) entry which is preliminary data.</text>
</comment>
<reference evidence="2" key="1">
    <citation type="submission" date="2019-12" db="EMBL/GenBank/DDBJ databases">
        <title>Genome sequencing and annotation of Brassica cretica.</title>
        <authorList>
            <person name="Studholme D.J."/>
            <person name="Sarris P."/>
        </authorList>
    </citation>
    <scope>NUCLEOTIDE SEQUENCE</scope>
    <source>
        <strain evidence="2">PFS-109/04</strain>
        <tissue evidence="2">Leaf</tissue>
    </source>
</reference>
<accession>A0A8S9NZK0</accession>
<dbReference type="EMBL" id="QGKX02001521">
    <property type="protein sequence ID" value="KAF3507441.1"/>
    <property type="molecule type" value="Genomic_DNA"/>
</dbReference>
<dbReference type="AlphaFoldDB" id="A0A8S9NZK0"/>
<sequence length="180" mass="19503">MVHSLISLIHVSSKRSLGLRDGVRFGINICDISHLELRVYGDIFLDNIREPNPNPLMRKSRRVSERIWCAGEGANGSGAPEKEPTDLSTAGEGTNGSVHSRFRPNGDALARTPISTKPSSSSDYSFPSELPACPGMEVTPSGDSRKKLEENDNVRSERVLYDIVSKSISSAAVDYSSNGP</sequence>
<organism evidence="2 3">
    <name type="scientific">Brassica cretica</name>
    <name type="common">Mustard</name>
    <dbReference type="NCBI Taxonomy" id="69181"/>
    <lineage>
        <taxon>Eukaryota</taxon>
        <taxon>Viridiplantae</taxon>
        <taxon>Streptophyta</taxon>
        <taxon>Embryophyta</taxon>
        <taxon>Tracheophyta</taxon>
        <taxon>Spermatophyta</taxon>
        <taxon>Magnoliopsida</taxon>
        <taxon>eudicotyledons</taxon>
        <taxon>Gunneridae</taxon>
        <taxon>Pentapetalae</taxon>
        <taxon>rosids</taxon>
        <taxon>malvids</taxon>
        <taxon>Brassicales</taxon>
        <taxon>Brassicaceae</taxon>
        <taxon>Brassiceae</taxon>
        <taxon>Brassica</taxon>
    </lineage>
</organism>
<feature type="compositionally biased region" description="Polar residues" evidence="1">
    <location>
        <begin position="86"/>
        <end position="98"/>
    </location>
</feature>
<feature type="compositionally biased region" description="Basic and acidic residues" evidence="1">
    <location>
        <begin position="143"/>
        <end position="154"/>
    </location>
</feature>